<gene>
    <name evidence="1" type="ORF">FHETE_11405</name>
</gene>
<name>A0A8H5SH90_FUSHE</name>
<accession>A0A8H5SH90</accession>
<dbReference type="AlphaFoldDB" id="A0A8H5SH90"/>
<evidence type="ECO:0000313" key="2">
    <source>
        <dbReference type="Proteomes" id="UP000567885"/>
    </source>
</evidence>
<sequence length="204" mass="22589">MAVSTARKGLGRSYQYAAVGPQATMGADMYAIDDRIGIPIMPKQVRLTNTERGGFYWKVYKDGIRELFSKGLSNIGIMGQRILISEIEKGGFEALPCPVTGFIPVPVPELSVIPGPVEHGDSRSLQTSHRVDPFMYGSALSEVESQTLRMELRNANSQHEFTHQQLEAAVQAKEQCESMLLKFYVVVDNIGRMVDEARGKMYGS</sequence>
<reference evidence="1 2" key="1">
    <citation type="submission" date="2020-05" db="EMBL/GenBank/DDBJ databases">
        <title>Identification and distribution of gene clusters putatively required for synthesis of sphingolipid metabolism inhibitors in phylogenetically diverse species of the filamentous fungus Fusarium.</title>
        <authorList>
            <person name="Kim H.-S."/>
            <person name="Busman M."/>
            <person name="Brown D.W."/>
            <person name="Divon H."/>
            <person name="Uhlig S."/>
            <person name="Proctor R.H."/>
        </authorList>
    </citation>
    <scope>NUCLEOTIDE SEQUENCE [LARGE SCALE GENOMIC DNA]</scope>
    <source>
        <strain evidence="1 2">NRRL 20693</strain>
    </source>
</reference>
<comment type="caution">
    <text evidence="1">The sequence shown here is derived from an EMBL/GenBank/DDBJ whole genome shotgun (WGS) entry which is preliminary data.</text>
</comment>
<dbReference type="Proteomes" id="UP000567885">
    <property type="component" value="Unassembled WGS sequence"/>
</dbReference>
<protein>
    <submittedName>
        <fullName evidence="1">Uncharacterized protein</fullName>
    </submittedName>
</protein>
<organism evidence="1 2">
    <name type="scientific">Fusarium heterosporum</name>
    <dbReference type="NCBI Taxonomy" id="42747"/>
    <lineage>
        <taxon>Eukaryota</taxon>
        <taxon>Fungi</taxon>
        <taxon>Dikarya</taxon>
        <taxon>Ascomycota</taxon>
        <taxon>Pezizomycotina</taxon>
        <taxon>Sordariomycetes</taxon>
        <taxon>Hypocreomycetidae</taxon>
        <taxon>Hypocreales</taxon>
        <taxon>Nectriaceae</taxon>
        <taxon>Fusarium</taxon>
        <taxon>Fusarium heterosporum species complex</taxon>
    </lineage>
</organism>
<dbReference type="EMBL" id="JAAGWQ010000616">
    <property type="protein sequence ID" value="KAF5653365.1"/>
    <property type="molecule type" value="Genomic_DNA"/>
</dbReference>
<proteinExistence type="predicted"/>
<dbReference type="OrthoDB" id="5089820at2759"/>
<keyword evidence="2" id="KW-1185">Reference proteome</keyword>
<evidence type="ECO:0000313" key="1">
    <source>
        <dbReference type="EMBL" id="KAF5653365.1"/>
    </source>
</evidence>